<proteinExistence type="predicted"/>
<organism evidence="1 2">
    <name type="scientific">Streptosporangium fragile</name>
    <dbReference type="NCBI Taxonomy" id="46186"/>
    <lineage>
        <taxon>Bacteria</taxon>
        <taxon>Bacillati</taxon>
        <taxon>Actinomycetota</taxon>
        <taxon>Actinomycetes</taxon>
        <taxon>Streptosporangiales</taxon>
        <taxon>Streptosporangiaceae</taxon>
        <taxon>Streptosporangium</taxon>
    </lineage>
</organism>
<evidence type="ECO:0000313" key="1">
    <source>
        <dbReference type="EMBL" id="GAA2858363.1"/>
    </source>
</evidence>
<dbReference type="Proteomes" id="UP001500831">
    <property type="component" value="Unassembled WGS sequence"/>
</dbReference>
<comment type="caution">
    <text evidence="1">The sequence shown here is derived from an EMBL/GenBank/DDBJ whole genome shotgun (WGS) entry which is preliminary data.</text>
</comment>
<protein>
    <submittedName>
        <fullName evidence="1">Uncharacterized protein</fullName>
    </submittedName>
</protein>
<dbReference type="EMBL" id="BAAAVI010000009">
    <property type="protein sequence ID" value="GAA2858363.1"/>
    <property type="molecule type" value="Genomic_DNA"/>
</dbReference>
<name>A0ABN3VTK3_9ACTN</name>
<gene>
    <name evidence="1" type="ORF">GCM10010517_16800</name>
</gene>
<reference evidence="2" key="1">
    <citation type="journal article" date="2019" name="Int. J. Syst. Evol. Microbiol.">
        <title>The Global Catalogue of Microorganisms (GCM) 10K type strain sequencing project: providing services to taxonomists for standard genome sequencing and annotation.</title>
        <authorList>
            <consortium name="The Broad Institute Genomics Platform"/>
            <consortium name="The Broad Institute Genome Sequencing Center for Infectious Disease"/>
            <person name="Wu L."/>
            <person name="Ma J."/>
        </authorList>
    </citation>
    <scope>NUCLEOTIDE SEQUENCE [LARGE SCALE GENOMIC DNA]</scope>
    <source>
        <strain evidence="2">JCM 6242</strain>
    </source>
</reference>
<evidence type="ECO:0000313" key="2">
    <source>
        <dbReference type="Proteomes" id="UP001500831"/>
    </source>
</evidence>
<sequence>MKLSFRTGVDGWRLTERFRSESSQTRALPTPRPQARTLSRTVARACANGMISRLPTRELAGPAVTDRRPAFYRAVMKTPEPLS</sequence>
<keyword evidence="2" id="KW-1185">Reference proteome</keyword>
<accession>A0ABN3VTK3</accession>